<feature type="domain" description="Competence protein CoiA nuclease-like" evidence="1">
    <location>
        <begin position="69"/>
        <end position="164"/>
    </location>
</feature>
<dbReference type="Proteomes" id="UP000070422">
    <property type="component" value="Unassembled WGS sequence"/>
</dbReference>
<organism evidence="2 3">
    <name type="scientific">Aerococcus christensenii</name>
    <dbReference type="NCBI Taxonomy" id="87541"/>
    <lineage>
        <taxon>Bacteria</taxon>
        <taxon>Bacillati</taxon>
        <taxon>Bacillota</taxon>
        <taxon>Bacilli</taxon>
        <taxon>Lactobacillales</taxon>
        <taxon>Aerococcaceae</taxon>
        <taxon>Aerococcus</taxon>
    </lineage>
</organism>
<dbReference type="AlphaFoldDB" id="A0A133Y4A2"/>
<dbReference type="OrthoDB" id="3784230at2"/>
<dbReference type="Pfam" id="PF06054">
    <property type="entry name" value="CoiA_nuc"/>
    <property type="match status" value="1"/>
</dbReference>
<evidence type="ECO:0000313" key="2">
    <source>
        <dbReference type="EMBL" id="KXB38024.1"/>
    </source>
</evidence>
<reference evidence="2 3" key="1">
    <citation type="submission" date="2016-01" db="EMBL/GenBank/DDBJ databases">
        <authorList>
            <person name="Oliw E.H."/>
        </authorList>
    </citation>
    <scope>NUCLEOTIDE SEQUENCE [LARGE SCALE GENOMIC DNA]</scope>
    <source>
        <strain evidence="2 3">KA00635</strain>
    </source>
</reference>
<dbReference type="STRING" id="87541.AWM71_05600"/>
<dbReference type="EMBL" id="LSCQ01000013">
    <property type="protein sequence ID" value="KXB38024.1"/>
    <property type="molecule type" value="Genomic_DNA"/>
</dbReference>
<accession>A0A133Y4A2</accession>
<protein>
    <submittedName>
        <fullName evidence="2">Competence protein CoiA-like protein</fullName>
    </submittedName>
</protein>
<gene>
    <name evidence="2" type="ORF">HMPREF3187_00185</name>
</gene>
<dbReference type="PATRIC" id="fig|87541.4.peg.185"/>
<comment type="caution">
    <text evidence="2">The sequence shown here is derived from an EMBL/GenBank/DDBJ whole genome shotgun (WGS) entry which is preliminary data.</text>
</comment>
<evidence type="ECO:0000259" key="1">
    <source>
        <dbReference type="Pfam" id="PF06054"/>
    </source>
</evidence>
<sequence length="337" mass="40036">MMMYYAHTQHGELMTAFEVKDRLKRGLLKADQRKFFCPKCHQTVRYLDYPPKRPYFKHYVRQNSNLENESLWHKYYKKQLAQRLQAVGYSAEMEVPMSHKERRSDVWVDFRGKKVTLEVQSSLLSLQEVVEREADYAEEGGQVIWLLNPSPQKYQVQVNHLDRLAPFLSISQVFGLYVPFLEGDKVRLDQLTSFGKVCQRIRLTIEDYLLLKLFPPEDLIFTPSTLPPSSRLSEEACRSKKKRVLLSPNAYEKIFLSRLYQWHKSLEDLPLSLFSFADKCLWVKEDVWLVKAYSYLLAQEEVEEGMLEELLHQRPFKEDCLPLYRNFLQADYREKKD</sequence>
<evidence type="ECO:0000313" key="3">
    <source>
        <dbReference type="Proteomes" id="UP000070422"/>
    </source>
</evidence>
<proteinExistence type="predicted"/>
<name>A0A133Y4A2_9LACT</name>
<dbReference type="InterPro" id="IPR010330">
    <property type="entry name" value="CoiA_nuc"/>
</dbReference>